<protein>
    <submittedName>
        <fullName evidence="3">Golgin subfamily A member 2-like</fullName>
    </submittedName>
</protein>
<dbReference type="AlphaFoldDB" id="A0A6J1VQF0"/>
<dbReference type="PANTHER" id="PTHR10881">
    <property type="entry name" value="GOLGIN SUBFAMILY A MEMBER-RELATED"/>
    <property type="match status" value="1"/>
</dbReference>
<evidence type="ECO:0000313" key="3">
    <source>
        <dbReference type="RefSeq" id="XP_026545317.1"/>
    </source>
</evidence>
<proteinExistence type="predicted"/>
<reference evidence="3" key="1">
    <citation type="submission" date="2025-08" db="UniProtKB">
        <authorList>
            <consortium name="RefSeq"/>
        </authorList>
    </citation>
    <scope>IDENTIFICATION</scope>
</reference>
<dbReference type="GO" id="GO:0000137">
    <property type="term" value="C:Golgi cis cisterna"/>
    <property type="evidence" value="ECO:0007669"/>
    <property type="project" value="TreeGrafter"/>
</dbReference>
<dbReference type="RefSeq" id="XP_026545317.1">
    <property type="nucleotide sequence ID" value="XM_026689532.1"/>
</dbReference>
<dbReference type="PANTHER" id="PTHR10881:SF46">
    <property type="entry name" value="GOLGIN SUBFAMILY A MEMBER 2"/>
    <property type="match status" value="1"/>
</dbReference>
<dbReference type="GO" id="GO:0007030">
    <property type="term" value="P:Golgi organization"/>
    <property type="evidence" value="ECO:0007669"/>
    <property type="project" value="TreeGrafter"/>
</dbReference>
<dbReference type="GeneID" id="113427064"/>
<sequence>MADDSRQNKLAAAKKKLKEYQQKNSPVSTAGAKKKRRGKEASRPETPVSDGVQSPENIENLLKVLVSDFNGSNGVAIPSLDKWKIGDTDHNTVLDENRSLSTTESLRKLSEQLNGMVSQVRSHL</sequence>
<accession>A0A6J1VQF0</accession>
<dbReference type="GO" id="GO:0032580">
    <property type="term" value="C:Golgi cisterna membrane"/>
    <property type="evidence" value="ECO:0007669"/>
    <property type="project" value="TreeGrafter"/>
</dbReference>
<dbReference type="InterPro" id="IPR024858">
    <property type="entry name" value="GOLGA"/>
</dbReference>
<dbReference type="KEGG" id="nss:113427064"/>
<dbReference type="GO" id="GO:0005801">
    <property type="term" value="C:cis-Golgi network"/>
    <property type="evidence" value="ECO:0007669"/>
    <property type="project" value="TreeGrafter"/>
</dbReference>
<evidence type="ECO:0000256" key="1">
    <source>
        <dbReference type="SAM" id="MobiDB-lite"/>
    </source>
</evidence>
<name>A0A6J1VQF0_9SAUR</name>
<dbReference type="Proteomes" id="UP000504612">
    <property type="component" value="Unplaced"/>
</dbReference>
<gene>
    <name evidence="3" type="primary">LOC113427064</name>
</gene>
<evidence type="ECO:0000313" key="2">
    <source>
        <dbReference type="Proteomes" id="UP000504612"/>
    </source>
</evidence>
<keyword evidence="2" id="KW-1185">Reference proteome</keyword>
<feature type="region of interest" description="Disordered" evidence="1">
    <location>
        <begin position="1"/>
        <end position="56"/>
    </location>
</feature>
<organism evidence="2 3">
    <name type="scientific">Notechis scutatus</name>
    <name type="common">mainland tiger snake</name>
    <dbReference type="NCBI Taxonomy" id="8663"/>
    <lineage>
        <taxon>Eukaryota</taxon>
        <taxon>Metazoa</taxon>
        <taxon>Chordata</taxon>
        <taxon>Craniata</taxon>
        <taxon>Vertebrata</taxon>
        <taxon>Euteleostomi</taxon>
        <taxon>Lepidosauria</taxon>
        <taxon>Squamata</taxon>
        <taxon>Bifurcata</taxon>
        <taxon>Unidentata</taxon>
        <taxon>Episquamata</taxon>
        <taxon>Toxicofera</taxon>
        <taxon>Serpentes</taxon>
        <taxon>Colubroidea</taxon>
        <taxon>Elapidae</taxon>
        <taxon>Hydrophiinae</taxon>
        <taxon>Notechis</taxon>
    </lineage>
</organism>